<name>A0AAD7L9J1_QUISA</name>
<evidence type="ECO:0000313" key="3">
    <source>
        <dbReference type="Proteomes" id="UP001163823"/>
    </source>
</evidence>
<proteinExistence type="predicted"/>
<dbReference type="Gene3D" id="1.20.1280.50">
    <property type="match status" value="1"/>
</dbReference>
<dbReference type="InterPro" id="IPR036047">
    <property type="entry name" value="F-box-like_dom_sf"/>
</dbReference>
<dbReference type="SMART" id="SM00256">
    <property type="entry name" value="FBOX"/>
    <property type="match status" value="1"/>
</dbReference>
<sequence length="422" mass="49188">MSTLITESKSRKELRDMMKRRKALELPNEIIFFNILPRLPPKSLLRFRCVCKSWDSLIRKPSFIKFHQTTRASNHTHFLIPCQDSKTSKLHIFSAPLDKQQLHLTPPTHILTLPEPRSLRLDRRGFPKMPEPESFFKLQSLKGLHCITYRGRGALNPVYIFNANTRQLTTLPVVLAINDRPSRSVAFTTYSFHFGFDPLKDEFKVLCVITILYFKIGLRINFKVFTLGANEWREVIPMTLSDVENCCFQDSGVCVSGALHWRHRSDKIIVAFDVGDEQFRSIPVPDGYENSDIPIADFVFDFQHLIELGGCLTLIGDKYLVNENIMELWVLKDYQNQVWAKDSIRFPFNWTSPRPLPICEISSDEILFLPKCSKDSMSVFYYDSKAEHFRSVKIMEMPQWLNLNCSQFLQAQVYQENMRFLQ</sequence>
<dbReference type="Pfam" id="PF08268">
    <property type="entry name" value="FBA_3"/>
    <property type="match status" value="1"/>
</dbReference>
<reference evidence="2" key="1">
    <citation type="journal article" date="2023" name="Science">
        <title>Elucidation of the pathway for biosynthesis of saponin adjuvants from the soapbark tree.</title>
        <authorList>
            <person name="Reed J."/>
            <person name="Orme A."/>
            <person name="El-Demerdash A."/>
            <person name="Owen C."/>
            <person name="Martin L.B.B."/>
            <person name="Misra R.C."/>
            <person name="Kikuchi S."/>
            <person name="Rejzek M."/>
            <person name="Martin A.C."/>
            <person name="Harkess A."/>
            <person name="Leebens-Mack J."/>
            <person name="Louveau T."/>
            <person name="Stephenson M.J."/>
            <person name="Osbourn A."/>
        </authorList>
    </citation>
    <scope>NUCLEOTIDE SEQUENCE</scope>
    <source>
        <strain evidence="2">S10</strain>
    </source>
</reference>
<dbReference type="PANTHER" id="PTHR31111">
    <property type="entry name" value="BNAA05G37150D PROTEIN-RELATED"/>
    <property type="match status" value="1"/>
</dbReference>
<dbReference type="InterPro" id="IPR017451">
    <property type="entry name" value="F-box-assoc_interact_dom"/>
</dbReference>
<organism evidence="2 3">
    <name type="scientific">Quillaja saponaria</name>
    <name type="common">Soap bark tree</name>
    <dbReference type="NCBI Taxonomy" id="32244"/>
    <lineage>
        <taxon>Eukaryota</taxon>
        <taxon>Viridiplantae</taxon>
        <taxon>Streptophyta</taxon>
        <taxon>Embryophyta</taxon>
        <taxon>Tracheophyta</taxon>
        <taxon>Spermatophyta</taxon>
        <taxon>Magnoliopsida</taxon>
        <taxon>eudicotyledons</taxon>
        <taxon>Gunneridae</taxon>
        <taxon>Pentapetalae</taxon>
        <taxon>rosids</taxon>
        <taxon>fabids</taxon>
        <taxon>Fabales</taxon>
        <taxon>Quillajaceae</taxon>
        <taxon>Quillaja</taxon>
    </lineage>
</organism>
<evidence type="ECO:0000259" key="1">
    <source>
        <dbReference type="SMART" id="SM00256"/>
    </source>
</evidence>
<dbReference type="AlphaFoldDB" id="A0AAD7L9J1"/>
<dbReference type="InterPro" id="IPR001810">
    <property type="entry name" value="F-box_dom"/>
</dbReference>
<dbReference type="Pfam" id="PF12937">
    <property type="entry name" value="F-box-like"/>
    <property type="match status" value="1"/>
</dbReference>
<keyword evidence="3" id="KW-1185">Reference proteome</keyword>
<gene>
    <name evidence="2" type="ORF">O6P43_025632</name>
</gene>
<dbReference type="CDD" id="cd22157">
    <property type="entry name" value="F-box_AtFBW1-like"/>
    <property type="match status" value="1"/>
</dbReference>
<dbReference type="InterPro" id="IPR013187">
    <property type="entry name" value="F-box-assoc_dom_typ3"/>
</dbReference>
<comment type="caution">
    <text evidence="2">The sequence shown here is derived from an EMBL/GenBank/DDBJ whole genome shotgun (WGS) entry which is preliminary data.</text>
</comment>
<dbReference type="NCBIfam" id="TIGR01640">
    <property type="entry name" value="F_box_assoc_1"/>
    <property type="match status" value="1"/>
</dbReference>
<dbReference type="EMBL" id="JARAOO010000010">
    <property type="protein sequence ID" value="KAJ7954009.1"/>
    <property type="molecule type" value="Genomic_DNA"/>
</dbReference>
<dbReference type="KEGG" id="qsa:O6P43_025632"/>
<feature type="domain" description="F-box" evidence="1">
    <location>
        <begin position="26"/>
        <end position="67"/>
    </location>
</feature>
<dbReference type="PANTHER" id="PTHR31111:SF125">
    <property type="entry name" value="F-BOX PROTEIN CPR30-LIKE"/>
    <property type="match status" value="1"/>
</dbReference>
<dbReference type="SUPFAM" id="SSF81383">
    <property type="entry name" value="F-box domain"/>
    <property type="match status" value="1"/>
</dbReference>
<accession>A0AAD7L9J1</accession>
<dbReference type="Proteomes" id="UP001163823">
    <property type="component" value="Chromosome 10"/>
</dbReference>
<protein>
    <submittedName>
        <fullName evidence="2">F-box protein</fullName>
    </submittedName>
</protein>
<evidence type="ECO:0000313" key="2">
    <source>
        <dbReference type="EMBL" id="KAJ7954009.1"/>
    </source>
</evidence>